<dbReference type="KEGG" id="osn:115223421"/>
<name>A0A7E6FND3_9MOLL</name>
<dbReference type="AlphaFoldDB" id="A0A7E6FND3"/>
<evidence type="ECO:0000313" key="1">
    <source>
        <dbReference type="Proteomes" id="UP000515154"/>
    </source>
</evidence>
<reference evidence="2" key="1">
    <citation type="submission" date="2025-08" db="UniProtKB">
        <authorList>
            <consortium name="RefSeq"/>
        </authorList>
    </citation>
    <scope>IDENTIFICATION</scope>
</reference>
<protein>
    <submittedName>
        <fullName evidence="2">Uncharacterized protein LOC115223421 isoform X1</fullName>
    </submittedName>
</protein>
<organism evidence="1 2">
    <name type="scientific">Octopus sinensis</name>
    <name type="common">East Asian common octopus</name>
    <dbReference type="NCBI Taxonomy" id="2607531"/>
    <lineage>
        <taxon>Eukaryota</taxon>
        <taxon>Metazoa</taxon>
        <taxon>Spiralia</taxon>
        <taxon>Lophotrochozoa</taxon>
        <taxon>Mollusca</taxon>
        <taxon>Cephalopoda</taxon>
        <taxon>Coleoidea</taxon>
        <taxon>Octopodiformes</taxon>
        <taxon>Octopoda</taxon>
        <taxon>Incirrata</taxon>
        <taxon>Octopodidae</taxon>
        <taxon>Octopus</taxon>
    </lineage>
</organism>
<sequence length="131" mass="14929">MNTYYISNTERSNFRKVELTLPTRIYGSNNQGQSLKTWGKGQVNYLVHNALLTLIFSTPKGYLKQTSKEEKWVDYISLLRFPVYLPAQDVLIEFQMEEGSANGMTFISNIAACCLDGIKLVSHLAEKFIPK</sequence>
<accession>A0A7E6FND3</accession>
<dbReference type="Proteomes" id="UP000515154">
    <property type="component" value="Linkage group LG2"/>
</dbReference>
<keyword evidence="1" id="KW-1185">Reference proteome</keyword>
<evidence type="ECO:0000313" key="2">
    <source>
        <dbReference type="RefSeq" id="XP_036368965.1"/>
    </source>
</evidence>
<gene>
    <name evidence="2" type="primary">LOC115223421</name>
</gene>
<proteinExistence type="predicted"/>
<dbReference type="RefSeq" id="XP_036368965.1">
    <property type="nucleotide sequence ID" value="XM_036513072.1"/>
</dbReference>